<accession>A0A1W1CGX3</accession>
<evidence type="ECO:0000313" key="1">
    <source>
        <dbReference type="EMBL" id="SFV65014.1"/>
    </source>
</evidence>
<protein>
    <submittedName>
        <fullName evidence="1">Uncharacterized protein</fullName>
    </submittedName>
</protein>
<sequence length="127" mass="15004">MDKIRKYLFPALFLGFLVVGISAFLQSRPSAKNKRVYQTVRQFSPYVLEKRFGGLEIVNKENPDFKEKPNNMTVFKEFERLEKAWGKKHLKLKNNQLIIENNNGKTIHTLRLNTREEAAFVHRYYGI</sequence>
<proteinExistence type="predicted"/>
<gene>
    <name evidence="1" type="ORF">MNB_SV-10-721</name>
</gene>
<dbReference type="EMBL" id="FPHL01000038">
    <property type="protein sequence ID" value="SFV65014.1"/>
    <property type="molecule type" value="Genomic_DNA"/>
</dbReference>
<organism evidence="1">
    <name type="scientific">hydrothermal vent metagenome</name>
    <dbReference type="NCBI Taxonomy" id="652676"/>
    <lineage>
        <taxon>unclassified sequences</taxon>
        <taxon>metagenomes</taxon>
        <taxon>ecological metagenomes</taxon>
    </lineage>
</organism>
<name>A0A1W1CGX3_9ZZZZ</name>
<dbReference type="AlphaFoldDB" id="A0A1W1CGX3"/>
<reference evidence="1" key="1">
    <citation type="submission" date="2016-10" db="EMBL/GenBank/DDBJ databases">
        <authorList>
            <person name="de Groot N.N."/>
        </authorList>
    </citation>
    <scope>NUCLEOTIDE SEQUENCE</scope>
</reference>